<proteinExistence type="inferred from homology"/>
<dbReference type="Pfam" id="PF18517">
    <property type="entry name" value="LZ3wCH"/>
    <property type="match status" value="1"/>
</dbReference>
<evidence type="ECO:0000259" key="8">
    <source>
        <dbReference type="Pfam" id="PF18517"/>
    </source>
</evidence>
<protein>
    <recommendedName>
        <fullName evidence="5">Meiotic nuclear division protein 1 homolog</fullName>
    </recommendedName>
</protein>
<comment type="function">
    <text evidence="5">Required for proper homologous chromosome pairing and efficient cross-over and intragenic recombination during meiosis.</text>
</comment>
<accession>A0AAW1PDW3</accession>
<comment type="subcellular location">
    <subcellularLocation>
        <location evidence="1 5">Nucleus</location>
    </subcellularLocation>
</comment>
<reference evidence="9 10" key="1">
    <citation type="journal article" date="2024" name="Nat. Commun.">
        <title>Phylogenomics reveals the evolutionary origins of lichenization in chlorophyte algae.</title>
        <authorList>
            <person name="Puginier C."/>
            <person name="Libourel C."/>
            <person name="Otte J."/>
            <person name="Skaloud P."/>
            <person name="Haon M."/>
            <person name="Grisel S."/>
            <person name="Petersen M."/>
            <person name="Berrin J.G."/>
            <person name="Delaux P.M."/>
            <person name="Dal Grande F."/>
            <person name="Keller J."/>
        </authorList>
    </citation>
    <scope>NUCLEOTIDE SEQUENCE [LARGE SCALE GENOMIC DNA]</scope>
    <source>
        <strain evidence="9 10">SAG 2036</strain>
    </source>
</reference>
<dbReference type="EMBL" id="JALJOQ010000039">
    <property type="protein sequence ID" value="KAK9805994.1"/>
    <property type="molecule type" value="Genomic_DNA"/>
</dbReference>
<dbReference type="GO" id="GO:0003690">
    <property type="term" value="F:double-stranded DNA binding"/>
    <property type="evidence" value="ECO:0007669"/>
    <property type="project" value="InterPro"/>
</dbReference>
<evidence type="ECO:0000256" key="1">
    <source>
        <dbReference type="ARBA" id="ARBA00004123"/>
    </source>
</evidence>
<feature type="domain" description="Leucine zipper with capping helix" evidence="8">
    <location>
        <begin position="149"/>
        <end position="204"/>
    </location>
</feature>
<dbReference type="AlphaFoldDB" id="A0AAW1PDW3"/>
<organism evidence="9 10">
    <name type="scientific">Symbiochloris irregularis</name>
    <dbReference type="NCBI Taxonomy" id="706552"/>
    <lineage>
        <taxon>Eukaryota</taxon>
        <taxon>Viridiplantae</taxon>
        <taxon>Chlorophyta</taxon>
        <taxon>core chlorophytes</taxon>
        <taxon>Trebouxiophyceae</taxon>
        <taxon>Trebouxiales</taxon>
        <taxon>Trebouxiaceae</taxon>
        <taxon>Symbiochloris</taxon>
    </lineage>
</organism>
<feature type="coiled-coil region" evidence="6">
    <location>
        <begin position="78"/>
        <end position="146"/>
    </location>
</feature>
<dbReference type="InterPro" id="IPR040661">
    <property type="entry name" value="LZ3wCH"/>
</dbReference>
<dbReference type="Proteomes" id="UP001465755">
    <property type="component" value="Unassembled WGS sequence"/>
</dbReference>
<evidence type="ECO:0000256" key="3">
    <source>
        <dbReference type="ARBA" id="ARBA00023054"/>
    </source>
</evidence>
<dbReference type="InterPro" id="IPR005647">
    <property type="entry name" value="Mnd1"/>
</dbReference>
<feature type="domain" description="Mnd1 HTH" evidence="7">
    <location>
        <begin position="16"/>
        <end position="74"/>
    </location>
</feature>
<dbReference type="GO" id="GO:0007131">
    <property type="term" value="P:reciprocal meiotic recombination"/>
    <property type="evidence" value="ECO:0007669"/>
    <property type="project" value="InterPro"/>
</dbReference>
<dbReference type="Pfam" id="PF03962">
    <property type="entry name" value="Mnd1"/>
    <property type="match status" value="1"/>
</dbReference>
<evidence type="ECO:0000259" key="7">
    <source>
        <dbReference type="Pfam" id="PF03962"/>
    </source>
</evidence>
<evidence type="ECO:0000256" key="4">
    <source>
        <dbReference type="ARBA" id="ARBA00023242"/>
    </source>
</evidence>
<evidence type="ECO:0000256" key="5">
    <source>
        <dbReference type="PIRNR" id="PIRNR026991"/>
    </source>
</evidence>
<evidence type="ECO:0000256" key="2">
    <source>
        <dbReference type="ARBA" id="ARBA00005981"/>
    </source>
</evidence>
<name>A0AAW1PDW3_9CHLO</name>
<comment type="similarity">
    <text evidence="2 5">Belongs to the MND1 family.</text>
</comment>
<comment type="caution">
    <text evidence="9">The sequence shown here is derived from an EMBL/GenBank/DDBJ whole genome shotgun (WGS) entry which is preliminary data.</text>
</comment>
<keyword evidence="10" id="KW-1185">Reference proteome</keyword>
<evidence type="ECO:0000313" key="10">
    <source>
        <dbReference type="Proteomes" id="UP001465755"/>
    </source>
</evidence>
<sequence>MSKKRGLSLEEKKDKVLEIFHESRDVFLLKDIEKLAVKKGVIQQSVKEVLQALVDDDLVHSDKIGISNFFWSFPSEAAVKLKNDLDKHEKQLSDSKRQLASLQTQLEQSRAEKAFSDDRAAKLSQLTALQQQAKEQESELAKYAQSDPETLDAMNEGTGIARDSANRWLDNLEMLKSWCRKRFEGMDQQLDEYFAKEGAGDLDYL</sequence>
<gene>
    <name evidence="9" type="ORF">WJX73_002102</name>
</gene>
<keyword evidence="4 5" id="KW-0539">Nucleus</keyword>
<keyword evidence="3 6" id="KW-0175">Coiled coil</keyword>
<evidence type="ECO:0000313" key="9">
    <source>
        <dbReference type="EMBL" id="KAK9805994.1"/>
    </source>
</evidence>
<evidence type="ECO:0000256" key="6">
    <source>
        <dbReference type="SAM" id="Coils"/>
    </source>
</evidence>
<dbReference type="InterPro" id="IPR040453">
    <property type="entry name" value="Mnd1_HTH"/>
</dbReference>
<dbReference type="PIRSF" id="PIRSF026991">
    <property type="entry name" value="Mnd1"/>
    <property type="match status" value="1"/>
</dbReference>
<dbReference type="GO" id="GO:0005634">
    <property type="term" value="C:nucleus"/>
    <property type="evidence" value="ECO:0007669"/>
    <property type="project" value="UniProtKB-SubCell"/>
</dbReference>